<organism evidence="1 2">
    <name type="scientific">Puccinia graminis f. sp. tritici</name>
    <dbReference type="NCBI Taxonomy" id="56615"/>
    <lineage>
        <taxon>Eukaryota</taxon>
        <taxon>Fungi</taxon>
        <taxon>Dikarya</taxon>
        <taxon>Basidiomycota</taxon>
        <taxon>Pucciniomycotina</taxon>
        <taxon>Pucciniomycetes</taxon>
        <taxon>Pucciniales</taxon>
        <taxon>Pucciniaceae</taxon>
        <taxon>Puccinia</taxon>
    </lineage>
</organism>
<proteinExistence type="predicted"/>
<reference evidence="1 2" key="1">
    <citation type="submission" date="2019-05" db="EMBL/GenBank/DDBJ databases">
        <title>Emergence of the Ug99 lineage of the wheat stem rust pathogen through somatic hybridization.</title>
        <authorList>
            <person name="Li F."/>
            <person name="Upadhyaya N.M."/>
            <person name="Sperschneider J."/>
            <person name="Matny O."/>
            <person name="Nguyen-Phuc H."/>
            <person name="Mago R."/>
            <person name="Raley C."/>
            <person name="Miller M.E."/>
            <person name="Silverstein K.A.T."/>
            <person name="Henningsen E."/>
            <person name="Hirsch C.D."/>
            <person name="Visser B."/>
            <person name="Pretorius Z.A."/>
            <person name="Steffenson B.J."/>
            <person name="Schwessinger B."/>
            <person name="Dodds P.N."/>
            <person name="Figueroa M."/>
        </authorList>
    </citation>
    <scope>NUCLEOTIDE SEQUENCE [LARGE SCALE GENOMIC DNA]</scope>
    <source>
        <strain evidence="1">21-0</strain>
    </source>
</reference>
<name>A0A5B0M1B8_PUCGR</name>
<comment type="caution">
    <text evidence="1">The sequence shown here is derived from an EMBL/GenBank/DDBJ whole genome shotgun (WGS) entry which is preliminary data.</text>
</comment>
<dbReference type="PANTHER" id="PTHR40780">
    <property type="entry name" value="DUF3669 DOMAIN-CONTAINING PROTEIN"/>
    <property type="match status" value="1"/>
</dbReference>
<sequence>MVKAPRRRHLPCPLPSPPGMEMGNAIIKLGSGTFGQVLTSTYVPYAFKAVRQTGNIPVLKAEFRWTQAVHNALKDQDCIGAPSAVGYIDGGDTDALLNIPDLFTENLLGGCDQEVTSVLVSDHVYPVPRNLRKKIVNMFCPEAVKSAIHSNSFIARIYLGRQDIHGRTAPQ</sequence>
<gene>
    <name evidence="1" type="ORF">PGT21_016471</name>
</gene>
<dbReference type="Proteomes" id="UP000324748">
    <property type="component" value="Unassembled WGS sequence"/>
</dbReference>
<keyword evidence="2" id="KW-1185">Reference proteome</keyword>
<dbReference type="OrthoDB" id="2993351at2759"/>
<dbReference type="EMBL" id="VSWC01000171">
    <property type="protein sequence ID" value="KAA1070575.1"/>
    <property type="molecule type" value="Genomic_DNA"/>
</dbReference>
<evidence type="ECO:0000313" key="1">
    <source>
        <dbReference type="EMBL" id="KAA1070575.1"/>
    </source>
</evidence>
<accession>A0A5B0M1B8</accession>
<evidence type="ECO:0000313" key="2">
    <source>
        <dbReference type="Proteomes" id="UP000324748"/>
    </source>
</evidence>
<dbReference type="PANTHER" id="PTHR40780:SF2">
    <property type="entry name" value="DUF3669 DOMAIN-CONTAINING PROTEIN"/>
    <property type="match status" value="1"/>
</dbReference>
<dbReference type="AlphaFoldDB" id="A0A5B0M1B8"/>
<protein>
    <recommendedName>
        <fullName evidence="3">Protein kinase domain-containing protein</fullName>
    </recommendedName>
</protein>
<evidence type="ECO:0008006" key="3">
    <source>
        <dbReference type="Google" id="ProtNLM"/>
    </source>
</evidence>